<gene>
    <name evidence="3" type="ORF">HNQ70_002141</name>
</gene>
<dbReference type="AlphaFoldDB" id="A0A7W8M8Y9"/>
<evidence type="ECO:0000313" key="4">
    <source>
        <dbReference type="Proteomes" id="UP000532440"/>
    </source>
</evidence>
<dbReference type="InterPro" id="IPR002931">
    <property type="entry name" value="Transglutaminase-like"/>
</dbReference>
<evidence type="ECO:0000256" key="1">
    <source>
        <dbReference type="SAM" id="MobiDB-lite"/>
    </source>
</evidence>
<comment type="caution">
    <text evidence="3">The sequence shown here is derived from an EMBL/GenBank/DDBJ whole genome shotgun (WGS) entry which is preliminary data.</text>
</comment>
<evidence type="ECO:0000313" key="3">
    <source>
        <dbReference type="EMBL" id="MBB5272127.1"/>
    </source>
</evidence>
<feature type="region of interest" description="Disordered" evidence="1">
    <location>
        <begin position="217"/>
        <end position="239"/>
    </location>
</feature>
<keyword evidence="4" id="KW-1185">Reference proteome</keyword>
<accession>A0A7W8M8Y9</accession>
<dbReference type="PANTHER" id="PTHR33490:SF3">
    <property type="entry name" value="CONSERVED INTEGRAL MEMBRANE PROTEIN"/>
    <property type="match status" value="1"/>
</dbReference>
<sequence>MIHTQGLPADTDGYTGATDFFDIEHPTVRSFVADAIGDATDERERAVRLFLAVRDRVRYDPYNLTYEPAAYKASSVIAAGRGWCVPKAGLLAACARAVGIPSAIGLADVANHLNTEKLRARMDGVNVFYDHGYAALYLGGRWLKAVPAFNIELCERFGVRPTDFDGEHDALYQEFDIHERRHMEYLADHGCWSDLPLEQVKADFAIHYPGIERRMRDEAQGDADRFEDDALRERSAPQA</sequence>
<dbReference type="Pfam" id="PF01841">
    <property type="entry name" value="Transglut_core"/>
    <property type="match status" value="1"/>
</dbReference>
<reference evidence="3 4" key="1">
    <citation type="submission" date="2020-08" db="EMBL/GenBank/DDBJ databases">
        <title>Genomic Encyclopedia of Type Strains, Phase IV (KMG-IV): sequencing the most valuable type-strain genomes for metagenomic binning, comparative biology and taxonomic classification.</title>
        <authorList>
            <person name="Goeker M."/>
        </authorList>
    </citation>
    <scope>NUCLEOTIDE SEQUENCE [LARGE SCALE GENOMIC DNA]</scope>
    <source>
        <strain evidence="3 4">DSM 29781</strain>
    </source>
</reference>
<dbReference type="SUPFAM" id="SSF54001">
    <property type="entry name" value="Cysteine proteinases"/>
    <property type="match status" value="1"/>
</dbReference>
<dbReference type="Proteomes" id="UP000532440">
    <property type="component" value="Unassembled WGS sequence"/>
</dbReference>
<feature type="domain" description="Transglutaminase-like" evidence="2">
    <location>
        <begin position="32"/>
        <end position="145"/>
    </location>
</feature>
<protein>
    <recommendedName>
        <fullName evidence="2">Transglutaminase-like domain-containing protein</fullName>
    </recommendedName>
</protein>
<dbReference type="RefSeq" id="WP_183967246.1">
    <property type="nucleotide sequence ID" value="NZ_BAABEW010000002.1"/>
</dbReference>
<evidence type="ECO:0000259" key="2">
    <source>
        <dbReference type="Pfam" id="PF01841"/>
    </source>
</evidence>
<name>A0A7W8M8Y9_9BURK</name>
<organism evidence="3 4">
    <name type="scientific">Quisquiliibacterium transsilvanicum</name>
    <dbReference type="NCBI Taxonomy" id="1549638"/>
    <lineage>
        <taxon>Bacteria</taxon>
        <taxon>Pseudomonadati</taxon>
        <taxon>Pseudomonadota</taxon>
        <taxon>Betaproteobacteria</taxon>
        <taxon>Burkholderiales</taxon>
        <taxon>Burkholderiaceae</taxon>
        <taxon>Quisquiliibacterium</taxon>
    </lineage>
</organism>
<dbReference type="InterPro" id="IPR038765">
    <property type="entry name" value="Papain-like_cys_pep_sf"/>
</dbReference>
<dbReference type="EMBL" id="JACHGB010000004">
    <property type="protein sequence ID" value="MBB5272127.1"/>
    <property type="molecule type" value="Genomic_DNA"/>
</dbReference>
<dbReference type="PANTHER" id="PTHR33490">
    <property type="entry name" value="BLR5614 PROTEIN-RELATED"/>
    <property type="match status" value="1"/>
</dbReference>
<dbReference type="Gene3D" id="3.10.620.30">
    <property type="match status" value="1"/>
</dbReference>
<proteinExistence type="predicted"/>